<sequence>MTTAWTTWRSFDNFLLRTGMTARRDCCEIPRAMEPPRELMPAAVMDSAGGDGACSGAGRDRERRRYWGSIRFFSGWRVITERVPVRSNRSVRRFFGDFSRDGFRVQTEPH</sequence>
<accession>A0ABU6XXT4</accession>
<reference evidence="1 2" key="1">
    <citation type="journal article" date="2023" name="Plants (Basel)">
        <title>Bridging the Gap: Combining Genomics and Transcriptomics Approaches to Understand Stylosanthes scabra, an Orphan Legume from the Brazilian Caatinga.</title>
        <authorList>
            <person name="Ferreira-Neto J.R.C."/>
            <person name="da Silva M.D."/>
            <person name="Binneck E."/>
            <person name="de Melo N.F."/>
            <person name="da Silva R.H."/>
            <person name="de Melo A.L.T.M."/>
            <person name="Pandolfi V."/>
            <person name="Bustamante F.O."/>
            <person name="Brasileiro-Vidal A.C."/>
            <person name="Benko-Iseppon A.M."/>
        </authorList>
    </citation>
    <scope>NUCLEOTIDE SEQUENCE [LARGE SCALE GENOMIC DNA]</scope>
    <source>
        <tissue evidence="1">Leaves</tissue>
    </source>
</reference>
<dbReference type="Proteomes" id="UP001341840">
    <property type="component" value="Unassembled WGS sequence"/>
</dbReference>
<comment type="caution">
    <text evidence="1">The sequence shown here is derived from an EMBL/GenBank/DDBJ whole genome shotgun (WGS) entry which is preliminary data.</text>
</comment>
<proteinExistence type="predicted"/>
<gene>
    <name evidence="1" type="ORF">PIB30_094111</name>
</gene>
<dbReference type="EMBL" id="JASCZI010213502">
    <property type="protein sequence ID" value="MED6201348.1"/>
    <property type="molecule type" value="Genomic_DNA"/>
</dbReference>
<evidence type="ECO:0000313" key="1">
    <source>
        <dbReference type="EMBL" id="MED6201348.1"/>
    </source>
</evidence>
<evidence type="ECO:0000313" key="2">
    <source>
        <dbReference type="Proteomes" id="UP001341840"/>
    </source>
</evidence>
<protein>
    <submittedName>
        <fullName evidence="1">Uncharacterized protein</fullName>
    </submittedName>
</protein>
<organism evidence="1 2">
    <name type="scientific">Stylosanthes scabra</name>
    <dbReference type="NCBI Taxonomy" id="79078"/>
    <lineage>
        <taxon>Eukaryota</taxon>
        <taxon>Viridiplantae</taxon>
        <taxon>Streptophyta</taxon>
        <taxon>Embryophyta</taxon>
        <taxon>Tracheophyta</taxon>
        <taxon>Spermatophyta</taxon>
        <taxon>Magnoliopsida</taxon>
        <taxon>eudicotyledons</taxon>
        <taxon>Gunneridae</taxon>
        <taxon>Pentapetalae</taxon>
        <taxon>rosids</taxon>
        <taxon>fabids</taxon>
        <taxon>Fabales</taxon>
        <taxon>Fabaceae</taxon>
        <taxon>Papilionoideae</taxon>
        <taxon>50 kb inversion clade</taxon>
        <taxon>dalbergioids sensu lato</taxon>
        <taxon>Dalbergieae</taxon>
        <taxon>Pterocarpus clade</taxon>
        <taxon>Stylosanthes</taxon>
    </lineage>
</organism>
<name>A0ABU6XXT4_9FABA</name>
<keyword evidence="2" id="KW-1185">Reference proteome</keyword>